<evidence type="ECO:0000256" key="2">
    <source>
        <dbReference type="RuleBase" id="RU362097"/>
    </source>
</evidence>
<keyword evidence="2" id="KW-0472">Membrane</keyword>
<comment type="similarity">
    <text evidence="1 2">Belongs to the outer membrane factor (OMF) (TC 1.B.17) family.</text>
</comment>
<keyword evidence="2" id="KW-1134">Transmembrane beta strand</keyword>
<keyword evidence="3" id="KW-0175">Coiled coil</keyword>
<dbReference type="PROSITE" id="PS51257">
    <property type="entry name" value="PROKAR_LIPOPROTEIN"/>
    <property type="match status" value="1"/>
</dbReference>
<proteinExistence type="inferred from homology"/>
<accession>A0A1L3GRC4</accession>
<dbReference type="GO" id="GO:0015562">
    <property type="term" value="F:efflux transmembrane transporter activity"/>
    <property type="evidence" value="ECO:0007669"/>
    <property type="project" value="InterPro"/>
</dbReference>
<dbReference type="STRING" id="1842532.A7E78_11775"/>
<dbReference type="PANTHER" id="PTHR30203">
    <property type="entry name" value="OUTER MEMBRANE CATION EFFLUX PROTEIN"/>
    <property type="match status" value="1"/>
</dbReference>
<dbReference type="InterPro" id="IPR010131">
    <property type="entry name" value="MdtP/NodT-like"/>
</dbReference>
<keyword evidence="2" id="KW-0812">Transmembrane</keyword>
<dbReference type="SUPFAM" id="SSF56954">
    <property type="entry name" value="Outer membrane efflux proteins (OEP)"/>
    <property type="match status" value="1"/>
</dbReference>
<dbReference type="Pfam" id="PF02321">
    <property type="entry name" value="OEP"/>
    <property type="match status" value="2"/>
</dbReference>
<organism evidence="4 5">
    <name type="scientific">Syntrophotalea acetylenivorans</name>
    <dbReference type="NCBI Taxonomy" id="1842532"/>
    <lineage>
        <taxon>Bacteria</taxon>
        <taxon>Pseudomonadati</taxon>
        <taxon>Thermodesulfobacteriota</taxon>
        <taxon>Desulfuromonadia</taxon>
        <taxon>Desulfuromonadales</taxon>
        <taxon>Syntrophotaleaceae</taxon>
        <taxon>Syntrophotalea</taxon>
    </lineage>
</organism>
<dbReference type="EMBL" id="CP015519">
    <property type="protein sequence ID" value="APG28463.1"/>
    <property type="molecule type" value="Genomic_DNA"/>
</dbReference>
<dbReference type="OrthoDB" id="9783163at2"/>
<evidence type="ECO:0000256" key="1">
    <source>
        <dbReference type="ARBA" id="ARBA00007613"/>
    </source>
</evidence>
<dbReference type="PANTHER" id="PTHR30203:SF25">
    <property type="entry name" value="OUTER MEMBRANE PROTEIN-RELATED"/>
    <property type="match status" value="1"/>
</dbReference>
<dbReference type="GO" id="GO:0005886">
    <property type="term" value="C:plasma membrane"/>
    <property type="evidence" value="ECO:0007669"/>
    <property type="project" value="UniProtKB-SubCell"/>
</dbReference>
<evidence type="ECO:0000256" key="3">
    <source>
        <dbReference type="SAM" id="Coils"/>
    </source>
</evidence>
<keyword evidence="5" id="KW-1185">Reference proteome</keyword>
<dbReference type="Proteomes" id="UP000182517">
    <property type="component" value="Chromosome"/>
</dbReference>
<evidence type="ECO:0000313" key="5">
    <source>
        <dbReference type="Proteomes" id="UP000182517"/>
    </source>
</evidence>
<reference evidence="4 5" key="1">
    <citation type="journal article" date="2017" name="Genome Announc.">
        <title>Complete Genome Sequences of Two Acetylene-Fermenting Pelobacter acetylenicus Strains.</title>
        <authorList>
            <person name="Sutton J.M."/>
            <person name="Baesman S.M."/>
            <person name="Fierst J.L."/>
            <person name="Poret-Peterson A.T."/>
            <person name="Oremland R.S."/>
            <person name="Dunlap D.S."/>
            <person name="Akob D.M."/>
        </authorList>
    </citation>
    <scope>NUCLEOTIDE SEQUENCE [LARGE SCALE GENOMIC DNA]</scope>
    <source>
        <strain evidence="4 5">SFB93</strain>
    </source>
</reference>
<keyword evidence="2" id="KW-0449">Lipoprotein</keyword>
<name>A0A1L3GRC4_9BACT</name>
<dbReference type="NCBIfam" id="TIGR01845">
    <property type="entry name" value="outer_NodT"/>
    <property type="match status" value="1"/>
</dbReference>
<comment type="subcellular location">
    <subcellularLocation>
        <location evidence="2">Cell membrane</location>
        <topology evidence="2">Lipid-anchor</topology>
    </subcellularLocation>
</comment>
<keyword evidence="2" id="KW-0564">Palmitate</keyword>
<dbReference type="AlphaFoldDB" id="A0A1L3GRC4"/>
<dbReference type="Gene3D" id="2.20.200.10">
    <property type="entry name" value="Outer membrane efflux proteins (OEP)"/>
    <property type="match status" value="1"/>
</dbReference>
<evidence type="ECO:0000313" key="4">
    <source>
        <dbReference type="EMBL" id="APG28463.1"/>
    </source>
</evidence>
<dbReference type="InterPro" id="IPR003423">
    <property type="entry name" value="OMP_efflux"/>
</dbReference>
<gene>
    <name evidence="4" type="ORF">A7E78_11775</name>
</gene>
<dbReference type="Gene3D" id="1.20.1600.10">
    <property type="entry name" value="Outer membrane efflux proteins (OEP)"/>
    <property type="match status" value="1"/>
</dbReference>
<feature type="coiled-coil region" evidence="3">
    <location>
        <begin position="384"/>
        <end position="411"/>
    </location>
</feature>
<dbReference type="KEGG" id="pef:A7E78_11775"/>
<sequence length="488" mass="53309">MMRQRFHGKLGRRLSLLLVGLLMLLTAGCVSVGPDYELPELTVPTVWQEGEDPALVPAEDEVICWWTLFDDSLLEQLIEMGRQSNLDLRIAVARVKEARARLGVAAGENWPAVDAAGTATRQRSSENGLSAASGSDTVYNVGLDASWELDLFGRISRSVEAARADYQASEEDRVDVLISLYAEIARTYFNLRTSQARLAAAEGNLASQRQVLDLTRSRFRNGLATGLDVAQAERVLAASEAAVPPLRIELTRAINSIAVLLGSPPGALFAELSKPAPIPVPPAQVTVGVPADLLRQRPDIRRAERQLAAQTARIGIATAELYPRLSLSGSFAFEALEGDDLFKSGSRALSFGPTVRWLLFDGKRVRNQIKVEDARAEQALYRYEQSMLNALNEAENAMTQYLQQRDTLAALERSQQAGRRSVKLATDLYKDGLSDFQNVLDSQRALFEIENQLAAARGDTVINLVQLCKAIGGGWNPAGPQDVSKENP</sequence>
<protein>
    <submittedName>
        <fullName evidence="4">RND transporter</fullName>
    </submittedName>
</protein>